<feature type="transmembrane region" description="Helical" evidence="1">
    <location>
        <begin position="274"/>
        <end position="300"/>
    </location>
</feature>
<keyword evidence="1" id="KW-0812">Transmembrane</keyword>
<reference evidence="2" key="1">
    <citation type="submission" date="2019-11" db="EMBL/GenBank/DDBJ databases">
        <authorList>
            <person name="Feng L."/>
        </authorList>
    </citation>
    <scope>NUCLEOTIDE SEQUENCE</scope>
    <source>
        <strain evidence="2">SparasanguinisLFYP13</strain>
    </source>
</reference>
<accession>A0A6N3BA29</accession>
<feature type="transmembrane region" description="Helical" evidence="1">
    <location>
        <begin position="237"/>
        <end position="254"/>
    </location>
</feature>
<keyword evidence="1" id="KW-1133">Transmembrane helix</keyword>
<feature type="transmembrane region" description="Helical" evidence="1">
    <location>
        <begin position="168"/>
        <end position="187"/>
    </location>
</feature>
<feature type="transmembrane region" description="Helical" evidence="1">
    <location>
        <begin position="193"/>
        <end position="216"/>
    </location>
</feature>
<gene>
    <name evidence="2" type="ORF">SPLFYP13_00648</name>
</gene>
<evidence type="ECO:0000313" key="2">
    <source>
        <dbReference type="EMBL" id="VYT98850.1"/>
    </source>
</evidence>
<feature type="transmembrane region" description="Helical" evidence="1">
    <location>
        <begin position="108"/>
        <end position="130"/>
    </location>
</feature>
<evidence type="ECO:0000256" key="1">
    <source>
        <dbReference type="SAM" id="Phobius"/>
    </source>
</evidence>
<sequence>MAENVKEVLKSVLIFLKNLFIYKPMKLNYILTLIAEFPVIIYLSWNIYKNGNNDALKVFLAILLLAHTVGSIVFMIENKDDLNQRMGNFIEQLYLEQSPKSLEISKKILLYGFHYIVIIICFVEISDHFILNLPDFFLRNQVNILFLAIPILLSIVRILYVSARISPFIIFVLIIVPVGLFSVIGINNGILKWTFLVMVITNCIFPLFDTSIKYLLPKRFEMYLDDEKVKRRLQRKKYWLLFYLPFLYLALQFSELFTSSDSFKNLINNIAGNSNLYCLSYTVYSSIVKMLAVTFSMIILDIPIRNLLERLARLLLNNPSHINNTLISKRKFCKTYNGGSQRKRSHK</sequence>
<dbReference type="EMBL" id="CACRUC010000018">
    <property type="protein sequence ID" value="VYT98850.1"/>
    <property type="molecule type" value="Genomic_DNA"/>
</dbReference>
<proteinExistence type="predicted"/>
<dbReference type="RefSeq" id="WP_156671943.1">
    <property type="nucleotide sequence ID" value="NZ_CACRUC010000018.1"/>
</dbReference>
<protein>
    <submittedName>
        <fullName evidence="2">Uncharacterized protein</fullName>
    </submittedName>
</protein>
<feature type="transmembrane region" description="Helical" evidence="1">
    <location>
        <begin position="27"/>
        <end position="45"/>
    </location>
</feature>
<keyword evidence="1" id="KW-0472">Membrane</keyword>
<dbReference type="AlphaFoldDB" id="A0A6N3BA29"/>
<feature type="transmembrane region" description="Helical" evidence="1">
    <location>
        <begin position="142"/>
        <end position="161"/>
    </location>
</feature>
<name>A0A6N3BA29_STRPA</name>
<organism evidence="2">
    <name type="scientific">Streptococcus parasanguinis</name>
    <dbReference type="NCBI Taxonomy" id="1318"/>
    <lineage>
        <taxon>Bacteria</taxon>
        <taxon>Bacillati</taxon>
        <taxon>Bacillota</taxon>
        <taxon>Bacilli</taxon>
        <taxon>Lactobacillales</taxon>
        <taxon>Streptococcaceae</taxon>
        <taxon>Streptococcus</taxon>
    </lineage>
</organism>
<feature type="transmembrane region" description="Helical" evidence="1">
    <location>
        <begin position="57"/>
        <end position="76"/>
    </location>
</feature>